<sequence length="174" mass="20489">MNDYKERFCLKPLNQQGVSKCVRKDFVYRHYEKGFTMIEMTVVLLILPIFLFLLVELLTLGQHLYEQPKWNHHTTPQLIVRRLMDSENCRVDEGRLRGDFVKSDEERWSWTIKQVNGNLVMVGDGGGNLLFLRGIEQYHVETVGKGFRIAWTDSSFRRERHVMCMKQDSFSSSP</sequence>
<keyword evidence="5" id="KW-1185">Reference proteome</keyword>
<name>A0ABY8B2T3_9BACL</name>
<comment type="subcellular location">
    <subcellularLocation>
        <location evidence="1">Cell surface</location>
    </subcellularLocation>
</comment>
<feature type="transmembrane region" description="Helical" evidence="3">
    <location>
        <begin position="40"/>
        <end position="60"/>
    </location>
</feature>
<dbReference type="Proteomes" id="UP001219957">
    <property type="component" value="Chromosome"/>
</dbReference>
<evidence type="ECO:0000313" key="4">
    <source>
        <dbReference type="EMBL" id="WED56439.1"/>
    </source>
</evidence>
<keyword evidence="3" id="KW-0812">Transmembrane</keyword>
<dbReference type="NCBIfam" id="TIGR02532">
    <property type="entry name" value="IV_pilin_GFxxxE"/>
    <property type="match status" value="1"/>
</dbReference>
<dbReference type="InterPro" id="IPR012902">
    <property type="entry name" value="N_methyl_site"/>
</dbReference>
<dbReference type="EMBL" id="CP109617">
    <property type="protein sequence ID" value="WED56439.1"/>
    <property type="molecule type" value="Genomic_DNA"/>
</dbReference>
<accession>A0ABY8B2T3</accession>
<organism evidence="4 5">
    <name type="scientific">Exiguobacterium profundum</name>
    <dbReference type="NCBI Taxonomy" id="307643"/>
    <lineage>
        <taxon>Bacteria</taxon>
        <taxon>Bacillati</taxon>
        <taxon>Bacillota</taxon>
        <taxon>Bacilli</taxon>
        <taxon>Bacillales</taxon>
        <taxon>Bacillales Family XII. Incertae Sedis</taxon>
        <taxon>Exiguobacterium</taxon>
    </lineage>
</organism>
<evidence type="ECO:0000256" key="3">
    <source>
        <dbReference type="SAM" id="Phobius"/>
    </source>
</evidence>
<proteinExistence type="predicted"/>
<dbReference type="RefSeq" id="WP_078147117.1">
    <property type="nucleotide sequence ID" value="NZ_CAXPIM010000121.1"/>
</dbReference>
<keyword evidence="3" id="KW-1133">Transmembrane helix</keyword>
<evidence type="ECO:0000256" key="2">
    <source>
        <dbReference type="ARBA" id="ARBA00023287"/>
    </source>
</evidence>
<reference evidence="4 5" key="1">
    <citation type="submission" date="2022-10" db="EMBL/GenBank/DDBJ databases">
        <title>Complete genome sequence of Exiguobacterium profundum TSS-3 isolated from an extremely saline-alkaline spring located in Ixtapa, Chiapas-Mexico.</title>
        <authorList>
            <person name="Rincon-Rosales R."/>
            <person name="Rogel M.A."/>
            <person name="Rincon-Molina C.I."/>
            <person name="Guerrero G."/>
            <person name="Manzano-Gomez L.A."/>
            <person name="Lopez-Lopez A."/>
            <person name="Rincon Molina F.A."/>
            <person name="Martinez-Romero E."/>
        </authorList>
    </citation>
    <scope>NUCLEOTIDE SEQUENCE [LARGE SCALE GENOMIC DNA]</scope>
    <source>
        <strain evidence="4 5">TSS-3</strain>
    </source>
</reference>
<evidence type="ECO:0000313" key="5">
    <source>
        <dbReference type="Proteomes" id="UP001219957"/>
    </source>
</evidence>
<gene>
    <name evidence="4" type="ORF">OE059_06170</name>
</gene>
<keyword evidence="2" id="KW-0178">Competence</keyword>
<keyword evidence="3" id="KW-0472">Membrane</keyword>
<protein>
    <submittedName>
        <fullName evidence="4">Prepilin-type N-terminal cleavage/methylation domain-containing protein</fullName>
    </submittedName>
</protein>
<evidence type="ECO:0000256" key="1">
    <source>
        <dbReference type="ARBA" id="ARBA00004241"/>
    </source>
</evidence>